<protein>
    <submittedName>
        <fullName evidence="4">Uncharacterized protein</fullName>
    </submittedName>
</protein>
<dbReference type="PANTHER" id="PTHR45712:SF22">
    <property type="entry name" value="INSULIN-LIKE GROWTH FACTOR-BINDING PROTEIN COMPLEX ACID LABILE SUBUNIT"/>
    <property type="match status" value="1"/>
</dbReference>
<dbReference type="SUPFAM" id="SSF52075">
    <property type="entry name" value="Outer arm dynein light chain 1"/>
    <property type="match status" value="1"/>
</dbReference>
<organism evidence="4 5">
    <name type="scientific">Ogataea polymorpha</name>
    <dbReference type="NCBI Taxonomy" id="460523"/>
    <lineage>
        <taxon>Eukaryota</taxon>
        <taxon>Fungi</taxon>
        <taxon>Dikarya</taxon>
        <taxon>Ascomycota</taxon>
        <taxon>Saccharomycotina</taxon>
        <taxon>Pichiomycetes</taxon>
        <taxon>Pichiales</taxon>
        <taxon>Pichiaceae</taxon>
        <taxon>Ogataea</taxon>
    </lineage>
</organism>
<evidence type="ECO:0000256" key="3">
    <source>
        <dbReference type="SAM" id="MobiDB-lite"/>
    </source>
</evidence>
<keyword evidence="5" id="KW-1185">Reference proteome</keyword>
<keyword evidence="1" id="KW-0433">Leucine-rich repeat</keyword>
<proteinExistence type="predicted"/>
<dbReference type="EMBL" id="JAEUBD010000526">
    <property type="protein sequence ID" value="KAH3673812.1"/>
    <property type="molecule type" value="Genomic_DNA"/>
</dbReference>
<dbReference type="InterPro" id="IPR001611">
    <property type="entry name" value="Leu-rich_rpt"/>
</dbReference>
<evidence type="ECO:0000256" key="1">
    <source>
        <dbReference type="ARBA" id="ARBA00022614"/>
    </source>
</evidence>
<dbReference type="Gene3D" id="3.80.10.10">
    <property type="entry name" value="Ribonuclease Inhibitor"/>
    <property type="match status" value="1"/>
</dbReference>
<dbReference type="InterPro" id="IPR032675">
    <property type="entry name" value="LRR_dom_sf"/>
</dbReference>
<dbReference type="PANTHER" id="PTHR45712">
    <property type="entry name" value="AGAP008170-PA"/>
    <property type="match status" value="1"/>
</dbReference>
<reference evidence="4" key="1">
    <citation type="journal article" date="2021" name="Open Biol.">
        <title>Shared evolutionary footprints suggest mitochondrial oxidative damage underlies multiple complex I losses in fungi.</title>
        <authorList>
            <person name="Schikora-Tamarit M.A."/>
            <person name="Marcet-Houben M."/>
            <person name="Nosek J."/>
            <person name="Gabaldon T."/>
        </authorList>
    </citation>
    <scope>NUCLEOTIDE SEQUENCE</scope>
    <source>
        <strain evidence="4">NCAIM Y.01608</strain>
    </source>
</reference>
<comment type="caution">
    <text evidence="4">The sequence shown here is derived from an EMBL/GenBank/DDBJ whole genome shotgun (WGS) entry which is preliminary data.</text>
</comment>
<gene>
    <name evidence="4" type="ORF">OGATHE_001792</name>
</gene>
<reference evidence="4" key="2">
    <citation type="submission" date="2021-01" db="EMBL/GenBank/DDBJ databases">
        <authorList>
            <person name="Schikora-Tamarit M.A."/>
        </authorList>
    </citation>
    <scope>NUCLEOTIDE SEQUENCE</scope>
    <source>
        <strain evidence="4">NCAIM Y.01608</strain>
    </source>
</reference>
<dbReference type="PROSITE" id="PS51450">
    <property type="entry name" value="LRR"/>
    <property type="match status" value="2"/>
</dbReference>
<evidence type="ECO:0000313" key="5">
    <source>
        <dbReference type="Proteomes" id="UP000788993"/>
    </source>
</evidence>
<sequence>MESRPPLARKRTAAYSSDDDMAIDDENVRNHQFSGFLRSHASSGTSDLISFSSSSYTPHFDRQPTTSSPHLQYINDTELDNSYLTNNTTLDAIPSSPPMISQSQATLVDTPPKTCAERTSSSLAPEPTRKRQRVLNNEEQLALDRDGRVYGVQLWDSTFPEGYRPSLYDDPMFFVVKNTETASKAASEIITALFDQEIDHASRVYNLELEELGLNSLPEQLADFKDLVLYGPDGIIKPVLHIHASKNQLRSLNPKIFDINGLEVLSLRNNKIARVPGLIEKSTNLKSLNLSNNKIKFLPHNILKLENLHTLRIRPNPLIEHSSSENTREVNGYRSPYPDSTLKHMGQLHWTSKNKQVSKAALNAISLVRNLSVLQETDFSPFNSEQSHLMEKHQWTPTLVELSLRKISNYLISQSELLKWKDTVHERVYKLAIKALIHGNNGVTCGYCENTCVESVAELMEWWDFKDAIEIPVKRIFCSKRCAICYWNDIKVYIS</sequence>
<dbReference type="InterPro" id="IPR050333">
    <property type="entry name" value="SLRP"/>
</dbReference>
<evidence type="ECO:0000256" key="2">
    <source>
        <dbReference type="ARBA" id="ARBA00022737"/>
    </source>
</evidence>
<keyword evidence="2" id="KW-0677">Repeat</keyword>
<feature type="region of interest" description="Disordered" evidence="3">
    <location>
        <begin position="88"/>
        <end position="133"/>
    </location>
</feature>
<accession>A0A9P8PLV9</accession>
<name>A0A9P8PLV9_9ASCO</name>
<evidence type="ECO:0000313" key="4">
    <source>
        <dbReference type="EMBL" id="KAH3673812.1"/>
    </source>
</evidence>
<dbReference type="Proteomes" id="UP000788993">
    <property type="component" value="Unassembled WGS sequence"/>
</dbReference>
<dbReference type="AlphaFoldDB" id="A0A9P8PLV9"/>